<dbReference type="InterPro" id="IPR008254">
    <property type="entry name" value="Flavodoxin/NO_synth"/>
</dbReference>
<organism evidence="3 4">
    <name type="scientific">Parabacteroides gordonii MS-1 = DSM 23371</name>
    <dbReference type="NCBI Taxonomy" id="1203610"/>
    <lineage>
        <taxon>Bacteria</taxon>
        <taxon>Pseudomonadati</taxon>
        <taxon>Bacteroidota</taxon>
        <taxon>Bacteroidia</taxon>
        <taxon>Bacteroidales</taxon>
        <taxon>Tannerellaceae</taxon>
        <taxon>Parabacteroides</taxon>
    </lineage>
</organism>
<reference evidence="3 4" key="1">
    <citation type="submission" date="2013-04" db="EMBL/GenBank/DDBJ databases">
        <title>The Genome Sequence of Parabacteroides gordonii DSM 23371.</title>
        <authorList>
            <consortium name="The Broad Institute Genomics Platform"/>
            <person name="Earl A."/>
            <person name="Ward D."/>
            <person name="Feldgarden M."/>
            <person name="Gevers D."/>
            <person name="Martens E."/>
            <person name="Sakamoto M."/>
            <person name="Benno Y."/>
            <person name="Suzuki N."/>
            <person name="Matsunaga N."/>
            <person name="Koshihara K."/>
            <person name="Seki M."/>
            <person name="Komiya H."/>
            <person name="Walker B."/>
            <person name="Young S."/>
            <person name="Zeng Q."/>
            <person name="Gargeya S."/>
            <person name="Fitzgerald M."/>
            <person name="Haas B."/>
            <person name="Abouelleil A."/>
            <person name="Allen A.W."/>
            <person name="Alvarado L."/>
            <person name="Arachchi H.M."/>
            <person name="Berlin A.M."/>
            <person name="Chapman S.B."/>
            <person name="Gainer-Dewar J."/>
            <person name="Goldberg J."/>
            <person name="Griggs A."/>
            <person name="Gujja S."/>
            <person name="Hansen M."/>
            <person name="Howarth C."/>
            <person name="Imamovic A."/>
            <person name="Ireland A."/>
            <person name="Larimer J."/>
            <person name="McCowan C."/>
            <person name="Murphy C."/>
            <person name="Pearson M."/>
            <person name="Poon T.W."/>
            <person name="Priest M."/>
            <person name="Roberts A."/>
            <person name="Saif S."/>
            <person name="Shea T."/>
            <person name="Sisk P."/>
            <person name="Sykes S."/>
            <person name="Wortman J."/>
            <person name="Nusbaum C."/>
            <person name="Birren B."/>
        </authorList>
    </citation>
    <scope>NUCLEOTIDE SEQUENCE [LARGE SCALE GENOMIC DNA]</scope>
    <source>
        <strain evidence="3 4">MS-1</strain>
    </source>
</reference>
<dbReference type="PATRIC" id="fig|1203610.3.peg.4431"/>
<gene>
    <name evidence="3" type="ORF">HMPREF1536_04354</name>
</gene>
<dbReference type="InterPro" id="IPR029039">
    <property type="entry name" value="Flavoprotein-like_sf"/>
</dbReference>
<dbReference type="STRING" id="1203610.HMPREF1536_04354"/>
<accession>A0A0F5IVK5</accession>
<feature type="domain" description="Flavodoxin-like" evidence="2">
    <location>
        <begin position="26"/>
        <end position="177"/>
    </location>
</feature>
<name>A0A0F5IVK5_9BACT</name>
<evidence type="ECO:0000313" key="4">
    <source>
        <dbReference type="Proteomes" id="UP000033035"/>
    </source>
</evidence>
<dbReference type="Proteomes" id="UP000033035">
    <property type="component" value="Unassembled WGS sequence"/>
</dbReference>
<evidence type="ECO:0000259" key="2">
    <source>
        <dbReference type="Pfam" id="PF12682"/>
    </source>
</evidence>
<dbReference type="NCBIfam" id="NF005501">
    <property type="entry name" value="PRK07116.1"/>
    <property type="match status" value="1"/>
</dbReference>
<dbReference type="AlphaFoldDB" id="A0A0F5IVK5"/>
<evidence type="ECO:0000256" key="1">
    <source>
        <dbReference type="SAM" id="SignalP"/>
    </source>
</evidence>
<keyword evidence="4" id="KW-1185">Reference proteome</keyword>
<protein>
    <recommendedName>
        <fullName evidence="2">Flavodoxin-like domain-containing protein</fullName>
    </recommendedName>
</protein>
<comment type="caution">
    <text evidence="3">The sequence shown here is derived from an EMBL/GenBank/DDBJ whole genome shotgun (WGS) entry which is preliminary data.</text>
</comment>
<sequence>MKIKSIVMVVIMMLCITINAQEQSNKTLVAYFSATGTTEKAAKLIVEVTGGTLYEIQPEKEYVTADLDWHDKSSRSSVEMSDAKSRPALKSKPENLADYDTIYIGFPIWWNSTPRIINTFIESGDFAGKVIIPFATSGSSSISNAEKELQETYPDMKWQKGRLLNGATKEDIKKWTKK</sequence>
<dbReference type="GO" id="GO:0010181">
    <property type="term" value="F:FMN binding"/>
    <property type="evidence" value="ECO:0007669"/>
    <property type="project" value="InterPro"/>
</dbReference>
<dbReference type="HOGENOM" id="CLU_068890_1_1_10"/>
<dbReference type="EMBL" id="AQHW01000025">
    <property type="protein sequence ID" value="KKB49290.1"/>
    <property type="molecule type" value="Genomic_DNA"/>
</dbReference>
<dbReference type="Pfam" id="PF12682">
    <property type="entry name" value="Flavodoxin_4"/>
    <property type="match status" value="1"/>
</dbReference>
<keyword evidence="1" id="KW-0732">Signal</keyword>
<proteinExistence type="predicted"/>
<feature type="signal peptide" evidence="1">
    <location>
        <begin position="1"/>
        <end position="20"/>
    </location>
</feature>
<dbReference type="PANTHER" id="PTHR39201:SF1">
    <property type="entry name" value="FLAVODOXIN-LIKE DOMAIN-CONTAINING PROTEIN"/>
    <property type="match status" value="1"/>
</dbReference>
<dbReference type="PANTHER" id="PTHR39201">
    <property type="entry name" value="EXPORTED PROTEIN-RELATED"/>
    <property type="match status" value="1"/>
</dbReference>
<dbReference type="Gene3D" id="3.40.50.360">
    <property type="match status" value="1"/>
</dbReference>
<evidence type="ECO:0000313" key="3">
    <source>
        <dbReference type="EMBL" id="KKB49290.1"/>
    </source>
</evidence>
<feature type="chain" id="PRO_5002488549" description="Flavodoxin-like domain-containing protein" evidence="1">
    <location>
        <begin position="21"/>
        <end position="178"/>
    </location>
</feature>
<dbReference type="RefSeq" id="WP_028729149.1">
    <property type="nucleotide sequence ID" value="NZ_KE386763.1"/>
</dbReference>
<dbReference type="SUPFAM" id="SSF52218">
    <property type="entry name" value="Flavoproteins"/>
    <property type="match status" value="1"/>
</dbReference>